<organism evidence="1">
    <name type="scientific">Pseudogymnoascus destructans</name>
    <dbReference type="NCBI Taxonomy" id="655981"/>
    <lineage>
        <taxon>Eukaryota</taxon>
        <taxon>Fungi</taxon>
        <taxon>Dikarya</taxon>
        <taxon>Ascomycota</taxon>
        <taxon>Pezizomycotina</taxon>
        <taxon>Leotiomycetes</taxon>
        <taxon>Thelebolales</taxon>
        <taxon>Thelebolaceae</taxon>
        <taxon>Pseudogymnoascus</taxon>
    </lineage>
</organism>
<sequence>MSLQATMQVSIHSMNRSSLEKRYMYETLRCTATRVHNLMRAIELHRNRYHANNPDRNRHQTMARSLVSRIPTIDPYDATLDAPLSTNNIGGIKTTPSTKSQQYVLAAVP</sequence>
<protein>
    <submittedName>
        <fullName evidence="1">Uncharacterized protein</fullName>
    </submittedName>
</protein>
<dbReference type="GeneID" id="36283669"/>
<dbReference type="EMBL" id="KV441386">
    <property type="protein sequence ID" value="OAF63022.1"/>
    <property type="molecule type" value="Genomic_DNA"/>
</dbReference>
<dbReference type="Proteomes" id="UP000077154">
    <property type="component" value="Unassembled WGS sequence"/>
</dbReference>
<dbReference type="AlphaFoldDB" id="A0A177ANF5"/>
<evidence type="ECO:0000313" key="1">
    <source>
        <dbReference type="EMBL" id="OAF63022.1"/>
    </source>
</evidence>
<gene>
    <name evidence="1" type="ORF">VC83_00574</name>
</gene>
<dbReference type="RefSeq" id="XP_024328292.1">
    <property type="nucleotide sequence ID" value="XM_024464264.1"/>
</dbReference>
<reference evidence="1" key="1">
    <citation type="submission" date="2016-03" db="EMBL/GenBank/DDBJ databases">
        <title>Updated assembly of Pseudogymnoascus destructans, the fungus causing white-nose syndrome of bats.</title>
        <authorList>
            <person name="Palmer J.M."/>
            <person name="Drees K.P."/>
            <person name="Foster J.T."/>
            <person name="Lindner D.L."/>
        </authorList>
    </citation>
    <scope>NUCLEOTIDE SEQUENCE [LARGE SCALE GENOMIC DNA]</scope>
    <source>
        <strain evidence="1">20631-21</strain>
    </source>
</reference>
<accession>A0A177ANF5</accession>
<proteinExistence type="predicted"/>
<name>A0A177ANF5_9PEZI</name>